<comment type="subcellular location">
    <subcellularLocation>
        <location evidence="4">Periplasm</location>
    </subcellularLocation>
</comment>
<evidence type="ECO:0000256" key="3">
    <source>
        <dbReference type="ARBA" id="ARBA00022764"/>
    </source>
</evidence>
<evidence type="ECO:0000256" key="1">
    <source>
        <dbReference type="ARBA" id="ARBA00022448"/>
    </source>
</evidence>
<sequence precursor="true">MNRTPANAPLLLAALILMLLPALAMAKSSDRNQAMEIESDHQSGVVDGDGSTVLSGNVALKQGTLDIKADKGEIIRKNGDLSQAIFTGSPVTMKQQLDDGSPMTAVANRVEYDLLADVVTFIGDYTVKSPKGSNSGQKMVYDLKSGNMQSGGDGSRVRTVIQPKKTGGN</sequence>
<name>A0A0R0CEY0_9GAMM</name>
<evidence type="ECO:0000256" key="4">
    <source>
        <dbReference type="HAMAP-Rule" id="MF_01914"/>
    </source>
</evidence>
<gene>
    <name evidence="4" type="primary">lptA</name>
    <name evidence="7" type="ORF">ABB29_14420</name>
</gene>
<comment type="subunit">
    <text evidence="4">Component of the lipopolysaccharide transport and assembly complex.</text>
</comment>
<protein>
    <recommendedName>
        <fullName evidence="4">Lipopolysaccharide export system protein LptA</fullName>
    </recommendedName>
</protein>
<feature type="domain" description="Organic solvent tolerance-like N-terminal" evidence="6">
    <location>
        <begin position="36"/>
        <end position="146"/>
    </location>
</feature>
<feature type="chain" id="PRO_5008995048" description="Lipopolysaccharide export system protein LptA" evidence="4">
    <location>
        <begin position="27"/>
        <end position="169"/>
    </location>
</feature>
<dbReference type="STRING" id="344882.ABB29_14420"/>
<comment type="similarity">
    <text evidence="4">Belongs to the LptA family.</text>
</comment>
<dbReference type="Proteomes" id="UP000052052">
    <property type="component" value="Unassembled WGS sequence"/>
</dbReference>
<evidence type="ECO:0000259" key="6">
    <source>
        <dbReference type="Pfam" id="PF03968"/>
    </source>
</evidence>
<dbReference type="GO" id="GO:0015920">
    <property type="term" value="P:lipopolysaccharide transport"/>
    <property type="evidence" value="ECO:0007669"/>
    <property type="project" value="UniProtKB-UniRule"/>
</dbReference>
<feature type="signal peptide" evidence="4">
    <location>
        <begin position="1"/>
        <end position="26"/>
    </location>
</feature>
<evidence type="ECO:0000313" key="8">
    <source>
        <dbReference type="Proteomes" id="UP000052052"/>
    </source>
</evidence>
<dbReference type="PANTHER" id="PTHR36504">
    <property type="entry name" value="LIPOPOLYSACCHARIDE EXPORT SYSTEM PROTEIN LPTA"/>
    <property type="match status" value="1"/>
</dbReference>
<keyword evidence="1 4" id="KW-0813">Transport</keyword>
<dbReference type="Gene3D" id="2.60.450.10">
    <property type="entry name" value="Lipopolysaccharide (LPS) transport protein A like domain"/>
    <property type="match status" value="1"/>
</dbReference>
<keyword evidence="8" id="KW-1185">Reference proteome</keyword>
<dbReference type="NCBIfam" id="TIGR03002">
    <property type="entry name" value="outer_YhbN_LptA"/>
    <property type="match status" value="1"/>
</dbReference>
<dbReference type="GO" id="GO:0017089">
    <property type="term" value="F:glycolipid transfer activity"/>
    <property type="evidence" value="ECO:0007669"/>
    <property type="project" value="TreeGrafter"/>
</dbReference>
<dbReference type="GO" id="GO:0009279">
    <property type="term" value="C:cell outer membrane"/>
    <property type="evidence" value="ECO:0007669"/>
    <property type="project" value="TreeGrafter"/>
</dbReference>
<organism evidence="7 8">
    <name type="scientific">Pseudoxanthomonas dokdonensis</name>
    <dbReference type="NCBI Taxonomy" id="344882"/>
    <lineage>
        <taxon>Bacteria</taxon>
        <taxon>Pseudomonadati</taxon>
        <taxon>Pseudomonadota</taxon>
        <taxon>Gammaproteobacteria</taxon>
        <taxon>Lysobacterales</taxon>
        <taxon>Lysobacteraceae</taxon>
        <taxon>Pseudoxanthomonas</taxon>
    </lineage>
</organism>
<dbReference type="InterPro" id="IPR005653">
    <property type="entry name" value="OstA-like_N"/>
</dbReference>
<keyword evidence="3 4" id="KW-0574">Periplasm</keyword>
<keyword evidence="2 4" id="KW-0732">Signal</keyword>
<feature type="region of interest" description="Disordered" evidence="5">
    <location>
        <begin position="131"/>
        <end position="169"/>
    </location>
</feature>
<evidence type="ECO:0000313" key="7">
    <source>
        <dbReference type="EMBL" id="KRG67973.1"/>
    </source>
</evidence>
<dbReference type="RefSeq" id="WP_057660286.1">
    <property type="nucleotide sequence ID" value="NZ_LDJL01000017.1"/>
</dbReference>
<dbReference type="GO" id="GO:0030288">
    <property type="term" value="C:outer membrane-bounded periplasmic space"/>
    <property type="evidence" value="ECO:0007669"/>
    <property type="project" value="TreeGrafter"/>
</dbReference>
<dbReference type="PATRIC" id="fig|344882.3.peg.1270"/>
<dbReference type="HAMAP" id="MF_01914">
    <property type="entry name" value="LPS_assembly_LptA"/>
    <property type="match status" value="1"/>
</dbReference>
<reference evidence="7 8" key="1">
    <citation type="submission" date="2015-05" db="EMBL/GenBank/DDBJ databases">
        <title>Genome sequencing and analysis of members of genus Stenotrophomonas.</title>
        <authorList>
            <person name="Patil P.P."/>
            <person name="Midha S."/>
            <person name="Patil P.B."/>
        </authorList>
    </citation>
    <scope>NUCLEOTIDE SEQUENCE [LARGE SCALE GENOMIC DNA]</scope>
    <source>
        <strain evidence="7 8">DSM 21858</strain>
    </source>
</reference>
<dbReference type="InterPro" id="IPR052037">
    <property type="entry name" value="LPS_export_LptA"/>
</dbReference>
<dbReference type="OrthoDB" id="9795964at2"/>
<comment type="caution">
    <text evidence="7">The sequence shown here is derived from an EMBL/GenBank/DDBJ whole genome shotgun (WGS) entry which is preliminary data.</text>
</comment>
<dbReference type="PANTHER" id="PTHR36504:SF1">
    <property type="entry name" value="LIPOPOLYSACCHARIDE EXPORT SYSTEM PROTEIN LPTA"/>
    <property type="match status" value="1"/>
</dbReference>
<dbReference type="GO" id="GO:0043165">
    <property type="term" value="P:Gram-negative-bacterium-type cell outer membrane assembly"/>
    <property type="evidence" value="ECO:0007669"/>
    <property type="project" value="UniProtKB-UniRule"/>
</dbReference>
<comment type="function">
    <text evidence="4">Involved in the assembly of lipopolysaccharide (LPS). Required for the translocation of LPS from the inner membrane to the outer membrane. May form a bridge between the inner membrane and the outer membrane, via interactions with LptC and LptD, thereby facilitating LPS transfer across the periplasm.</text>
</comment>
<dbReference type="EMBL" id="LDJL01000017">
    <property type="protein sequence ID" value="KRG67973.1"/>
    <property type="molecule type" value="Genomic_DNA"/>
</dbReference>
<evidence type="ECO:0000256" key="2">
    <source>
        <dbReference type="ARBA" id="ARBA00022729"/>
    </source>
</evidence>
<proteinExistence type="inferred from homology"/>
<dbReference type="GO" id="GO:0001530">
    <property type="term" value="F:lipopolysaccharide binding"/>
    <property type="evidence" value="ECO:0007669"/>
    <property type="project" value="InterPro"/>
</dbReference>
<evidence type="ECO:0000256" key="5">
    <source>
        <dbReference type="SAM" id="MobiDB-lite"/>
    </source>
</evidence>
<dbReference type="AlphaFoldDB" id="A0A0R0CEY0"/>
<accession>A0A0R0CEY0</accession>
<dbReference type="InterPro" id="IPR014340">
    <property type="entry name" value="LptA"/>
</dbReference>
<dbReference type="Pfam" id="PF03968">
    <property type="entry name" value="LptD_N"/>
    <property type="match status" value="1"/>
</dbReference>